<evidence type="ECO:0000313" key="6">
    <source>
        <dbReference type="Proteomes" id="UP000009222"/>
    </source>
</evidence>
<protein>
    <submittedName>
        <fullName evidence="5">Tetratricopeptide repeat protein</fullName>
    </submittedName>
</protein>
<name>F5Y823_LEAAZ</name>
<dbReference type="PROSITE" id="PS50005">
    <property type="entry name" value="TPR"/>
    <property type="match status" value="2"/>
</dbReference>
<dbReference type="STRING" id="545695.TREAZ_2282"/>
<dbReference type="InterPro" id="IPR013105">
    <property type="entry name" value="TPR_2"/>
</dbReference>
<feature type="chain" id="PRO_5003335032" evidence="4">
    <location>
        <begin position="19"/>
        <end position="222"/>
    </location>
</feature>
<evidence type="ECO:0000256" key="1">
    <source>
        <dbReference type="ARBA" id="ARBA00022737"/>
    </source>
</evidence>
<feature type="repeat" description="TPR" evidence="3">
    <location>
        <begin position="140"/>
        <end position="173"/>
    </location>
</feature>
<dbReference type="SMART" id="SM00028">
    <property type="entry name" value="TPR"/>
    <property type="match status" value="3"/>
</dbReference>
<dbReference type="eggNOG" id="COG0457">
    <property type="taxonomic scope" value="Bacteria"/>
</dbReference>
<gene>
    <name evidence="5" type="ordered locus">TREAZ_2282</name>
</gene>
<evidence type="ECO:0000256" key="2">
    <source>
        <dbReference type="ARBA" id="ARBA00022803"/>
    </source>
</evidence>
<dbReference type="KEGG" id="taz:TREAZ_2282"/>
<keyword evidence="4" id="KW-0732">Signal</keyword>
<dbReference type="InParanoid" id="F5Y823"/>
<dbReference type="AlphaFoldDB" id="F5Y823"/>
<accession>F5Y823</accession>
<organism evidence="5 6">
    <name type="scientific">Leadbettera azotonutricia (strain ATCC BAA-888 / DSM 13862 / ZAS-9)</name>
    <name type="common">Treponema azotonutricium</name>
    <dbReference type="NCBI Taxonomy" id="545695"/>
    <lineage>
        <taxon>Bacteria</taxon>
        <taxon>Pseudomonadati</taxon>
        <taxon>Spirochaetota</taxon>
        <taxon>Spirochaetia</taxon>
        <taxon>Spirochaetales</taxon>
        <taxon>Breznakiellaceae</taxon>
        <taxon>Leadbettera</taxon>
    </lineage>
</organism>
<dbReference type="InterPro" id="IPR019734">
    <property type="entry name" value="TPR_rpt"/>
</dbReference>
<dbReference type="Proteomes" id="UP000009222">
    <property type="component" value="Chromosome"/>
</dbReference>
<dbReference type="EMBL" id="CP001841">
    <property type="protein sequence ID" value="AEF81486.1"/>
    <property type="molecule type" value="Genomic_DNA"/>
</dbReference>
<feature type="repeat" description="TPR" evidence="3">
    <location>
        <begin position="174"/>
        <end position="207"/>
    </location>
</feature>
<keyword evidence="1" id="KW-0677">Repeat</keyword>
<sequence>MFRIILILLVFPLFEVFAQTGGTTGLDALQNYRRGRDLEAMNRLQESETYYNEAVRLCTDEISRNNATRDSYTVLTWTLQRQKKYADVIVWGERGLRLYSDEFRIVETMGEAYFYADDYAASQRFMQRYINSNPQGDRVSVAYFFLGEIFRLEGKFRHADMAYTTAVLLEPSLSLWWYRLGSVREAAGDFRPAAEAYEQAVRINPNYREASDGLARSRRQAG</sequence>
<dbReference type="PANTHER" id="PTHR44216:SF3">
    <property type="entry name" value="PROTEIN O-MANNOSYL-TRANSFERASE TMTC2"/>
    <property type="match status" value="1"/>
</dbReference>
<dbReference type="RefSeq" id="WP_015709770.1">
    <property type="nucleotide sequence ID" value="NC_015577.1"/>
</dbReference>
<dbReference type="OrthoDB" id="358925at2"/>
<dbReference type="HOGENOM" id="CLU_094983_0_0_12"/>
<keyword evidence="6" id="KW-1185">Reference proteome</keyword>
<reference evidence="5 6" key="2">
    <citation type="journal article" date="2011" name="ISME J.">
        <title>RNA-seq reveals cooperative metabolic interactions between two termite-gut spirochete species in co-culture.</title>
        <authorList>
            <person name="Rosenthal A.Z."/>
            <person name="Matson E.G."/>
            <person name="Eldar A."/>
            <person name="Leadbetter J.R."/>
        </authorList>
    </citation>
    <scope>NUCLEOTIDE SEQUENCE [LARGE SCALE GENOMIC DNA]</scope>
    <source>
        <strain evidence="6">ATCC BAA-888 / DSM 13862 / ZAS-9</strain>
    </source>
</reference>
<proteinExistence type="predicted"/>
<keyword evidence="2 3" id="KW-0802">TPR repeat</keyword>
<dbReference type="Pfam" id="PF07719">
    <property type="entry name" value="TPR_2"/>
    <property type="match status" value="1"/>
</dbReference>
<evidence type="ECO:0000256" key="3">
    <source>
        <dbReference type="PROSITE-ProRule" id="PRU00339"/>
    </source>
</evidence>
<feature type="signal peptide" evidence="4">
    <location>
        <begin position="1"/>
        <end position="18"/>
    </location>
</feature>
<evidence type="ECO:0000256" key="4">
    <source>
        <dbReference type="SAM" id="SignalP"/>
    </source>
</evidence>
<dbReference type="Gene3D" id="1.25.40.10">
    <property type="entry name" value="Tetratricopeptide repeat domain"/>
    <property type="match status" value="1"/>
</dbReference>
<dbReference type="InterPro" id="IPR052384">
    <property type="entry name" value="TMTC_O-mannosyltransferase"/>
</dbReference>
<dbReference type="InterPro" id="IPR011990">
    <property type="entry name" value="TPR-like_helical_dom_sf"/>
</dbReference>
<reference evidence="6" key="1">
    <citation type="submission" date="2009-12" db="EMBL/GenBank/DDBJ databases">
        <title>Complete sequence of Treponema azotonutricium strain ZAS-9.</title>
        <authorList>
            <person name="Tetu S.G."/>
            <person name="Matson E."/>
            <person name="Ren Q."/>
            <person name="Seshadri R."/>
            <person name="Elbourne L."/>
            <person name="Hassan K.A."/>
            <person name="Durkin A."/>
            <person name="Radune D."/>
            <person name="Mohamoud Y."/>
            <person name="Shay R."/>
            <person name="Jin S."/>
            <person name="Zhang X."/>
            <person name="Lucey K."/>
            <person name="Ballor N.R."/>
            <person name="Ottesen E."/>
            <person name="Rosenthal R."/>
            <person name="Allen A."/>
            <person name="Leadbetter J.R."/>
            <person name="Paulsen I.T."/>
        </authorList>
    </citation>
    <scope>NUCLEOTIDE SEQUENCE [LARGE SCALE GENOMIC DNA]</scope>
    <source>
        <strain evidence="6">ATCC BAA-888 / DSM 13862 / ZAS-9</strain>
    </source>
</reference>
<dbReference type="PANTHER" id="PTHR44216">
    <property type="entry name" value="PROTEIN O-MANNOSYL-TRANSFERASE TMTC2"/>
    <property type="match status" value="1"/>
</dbReference>
<dbReference type="SUPFAM" id="SSF48452">
    <property type="entry name" value="TPR-like"/>
    <property type="match status" value="1"/>
</dbReference>
<evidence type="ECO:0000313" key="5">
    <source>
        <dbReference type="EMBL" id="AEF81486.1"/>
    </source>
</evidence>